<feature type="binding site" evidence="5">
    <location>
        <position position="125"/>
    </location>
    <ligand>
        <name>N(2)-acetyl-L-ornithine</name>
        <dbReference type="ChEBI" id="CHEBI:57805"/>
    </ligand>
</feature>
<evidence type="ECO:0000256" key="3">
    <source>
        <dbReference type="ARBA" id="ARBA00022679"/>
    </source>
</evidence>
<organism evidence="6 7">
    <name type="scientific">Pueribacillus theae</name>
    <dbReference type="NCBI Taxonomy" id="2171751"/>
    <lineage>
        <taxon>Bacteria</taxon>
        <taxon>Bacillati</taxon>
        <taxon>Bacillota</taxon>
        <taxon>Bacilli</taxon>
        <taxon>Bacillales</taxon>
        <taxon>Bacillaceae</taxon>
        <taxon>Pueribacillus</taxon>
    </lineage>
</organism>
<evidence type="ECO:0000313" key="7">
    <source>
        <dbReference type="Proteomes" id="UP000245998"/>
    </source>
</evidence>
<dbReference type="GO" id="GO:0030170">
    <property type="term" value="F:pyridoxal phosphate binding"/>
    <property type="evidence" value="ECO:0007669"/>
    <property type="project" value="InterPro"/>
</dbReference>
<comment type="pathway">
    <text evidence="5">Amino-acid biosynthesis; L-arginine biosynthesis; N(2)-acetyl-L-ornithine from L-glutamate: step 4/4.</text>
</comment>
<dbReference type="InterPro" id="IPR015424">
    <property type="entry name" value="PyrdxlP-dep_Trfase"/>
</dbReference>
<dbReference type="HAMAP" id="MF_01107">
    <property type="entry name" value="ArgD_aminotrans_3"/>
    <property type="match status" value="1"/>
</dbReference>
<feature type="binding site" evidence="5">
    <location>
        <position position="264"/>
    </location>
    <ligand>
        <name>N(2)-acetyl-L-ornithine</name>
        <dbReference type="ChEBI" id="CHEBI:57805"/>
    </ligand>
</feature>
<dbReference type="Gene3D" id="3.40.640.10">
    <property type="entry name" value="Type I PLP-dependent aspartate aminotransferase-like (Major domain)"/>
    <property type="match status" value="1"/>
</dbReference>
<dbReference type="GO" id="GO:0005737">
    <property type="term" value="C:cytoplasm"/>
    <property type="evidence" value="ECO:0007669"/>
    <property type="project" value="UniProtKB-SubCell"/>
</dbReference>
<keyword evidence="3 5" id="KW-0808">Transferase</keyword>
<keyword evidence="2 5" id="KW-0028">Amino-acid biosynthesis</keyword>
<evidence type="ECO:0000256" key="5">
    <source>
        <dbReference type="HAMAP-Rule" id="MF_01107"/>
    </source>
</evidence>
<dbReference type="GO" id="GO:0006526">
    <property type="term" value="P:L-arginine biosynthetic process"/>
    <property type="evidence" value="ECO:0007669"/>
    <property type="project" value="UniProtKB-UniRule"/>
</dbReference>
<dbReference type="InterPro" id="IPR005814">
    <property type="entry name" value="Aminotrans_3"/>
</dbReference>
<dbReference type="InterPro" id="IPR004636">
    <property type="entry name" value="AcOrn/SuccOrn_fam"/>
</dbReference>
<gene>
    <name evidence="5" type="primary">argD</name>
    <name evidence="6" type="ORF">DCC39_04740</name>
</gene>
<dbReference type="InterPro" id="IPR015421">
    <property type="entry name" value="PyrdxlP-dep_Trfase_major"/>
</dbReference>
<evidence type="ECO:0000313" key="6">
    <source>
        <dbReference type="EMBL" id="PWA12746.1"/>
    </source>
</evidence>
<keyword evidence="1 5" id="KW-0032">Aminotransferase</keyword>
<name>A0A2U1K5F5_9BACI</name>
<keyword evidence="7" id="KW-1185">Reference proteome</keyword>
<evidence type="ECO:0000256" key="1">
    <source>
        <dbReference type="ARBA" id="ARBA00022576"/>
    </source>
</evidence>
<feature type="binding site" evidence="5">
    <location>
        <begin position="95"/>
        <end position="96"/>
    </location>
    <ligand>
        <name>pyridoxal 5'-phosphate</name>
        <dbReference type="ChEBI" id="CHEBI:597326"/>
    </ligand>
</feature>
<dbReference type="GO" id="GO:0042802">
    <property type="term" value="F:identical protein binding"/>
    <property type="evidence" value="ECO:0007669"/>
    <property type="project" value="TreeGrafter"/>
</dbReference>
<dbReference type="Pfam" id="PF00202">
    <property type="entry name" value="Aminotran_3"/>
    <property type="match status" value="1"/>
</dbReference>
<evidence type="ECO:0000256" key="2">
    <source>
        <dbReference type="ARBA" id="ARBA00022605"/>
    </source>
</evidence>
<comment type="catalytic activity">
    <reaction evidence="5">
        <text>N(2)-acetyl-L-ornithine + 2-oxoglutarate = N-acetyl-L-glutamate 5-semialdehyde + L-glutamate</text>
        <dbReference type="Rhea" id="RHEA:18049"/>
        <dbReference type="ChEBI" id="CHEBI:16810"/>
        <dbReference type="ChEBI" id="CHEBI:29123"/>
        <dbReference type="ChEBI" id="CHEBI:29985"/>
        <dbReference type="ChEBI" id="CHEBI:57805"/>
        <dbReference type="EC" id="2.6.1.11"/>
    </reaction>
</comment>
<dbReference type="UniPathway" id="UPA00068">
    <property type="reaction ID" value="UER00109"/>
</dbReference>
<evidence type="ECO:0000256" key="4">
    <source>
        <dbReference type="ARBA" id="ARBA00022898"/>
    </source>
</evidence>
<dbReference type="OrthoDB" id="9807885at2"/>
<comment type="caution">
    <text evidence="6">The sequence shown here is derived from an EMBL/GenBank/DDBJ whole genome shotgun (WGS) entry which is preliminary data.</text>
</comment>
<feature type="binding site" evidence="5">
    <location>
        <position position="265"/>
    </location>
    <ligand>
        <name>pyridoxal 5'-phosphate</name>
        <dbReference type="ChEBI" id="CHEBI:597326"/>
    </ligand>
</feature>
<dbReference type="NCBIfam" id="NF002325">
    <property type="entry name" value="PRK01278.1"/>
    <property type="match status" value="1"/>
</dbReference>
<dbReference type="Gene3D" id="3.90.1150.10">
    <property type="entry name" value="Aspartate Aminotransferase, domain 1"/>
    <property type="match status" value="1"/>
</dbReference>
<proteinExistence type="inferred from homology"/>
<dbReference type="NCBIfam" id="NF002797">
    <property type="entry name" value="PRK02936.1"/>
    <property type="match status" value="1"/>
</dbReference>
<keyword evidence="4 5" id="KW-0663">Pyridoxal phosphate</keyword>
<dbReference type="Proteomes" id="UP000245998">
    <property type="component" value="Unassembled WGS sequence"/>
</dbReference>
<dbReference type="EMBL" id="QCZG01000006">
    <property type="protein sequence ID" value="PWA12746.1"/>
    <property type="molecule type" value="Genomic_DNA"/>
</dbReference>
<accession>A0A2U1K5F5</accession>
<protein>
    <recommendedName>
        <fullName evidence="5">Acetylornithine aminotransferase</fullName>
        <shortName evidence="5">ACOAT</shortName>
        <ecNumber evidence="5">2.6.1.11</ecNumber>
    </recommendedName>
</protein>
<dbReference type="RefSeq" id="WP_116553737.1">
    <property type="nucleotide sequence ID" value="NZ_QCZG01000006.1"/>
</dbReference>
<dbReference type="InterPro" id="IPR015422">
    <property type="entry name" value="PyrdxlP-dep_Trfase_small"/>
</dbReference>
<dbReference type="FunFam" id="3.40.640.10:FF:000004">
    <property type="entry name" value="Acetylornithine aminotransferase"/>
    <property type="match status" value="1"/>
</dbReference>
<dbReference type="CDD" id="cd00610">
    <property type="entry name" value="OAT_like"/>
    <property type="match status" value="1"/>
</dbReference>
<dbReference type="NCBIfam" id="TIGR00707">
    <property type="entry name" value="argD"/>
    <property type="match status" value="1"/>
</dbReference>
<comment type="similarity">
    <text evidence="5">Belongs to the class-III pyridoxal-phosphate-dependent aminotransferase family. ArgD subfamily.</text>
</comment>
<dbReference type="PROSITE" id="PS00600">
    <property type="entry name" value="AA_TRANSFER_CLASS_3"/>
    <property type="match status" value="1"/>
</dbReference>
<reference evidence="6 7" key="1">
    <citation type="submission" date="2018-04" db="EMBL/GenBank/DDBJ databases">
        <title>Camelliibacillus theae gen. nov., sp. nov., isolated from Pu'er tea.</title>
        <authorList>
            <person name="Niu L."/>
        </authorList>
    </citation>
    <scope>NUCLEOTIDE SEQUENCE [LARGE SCALE GENOMIC DNA]</scope>
    <source>
        <strain evidence="6 7">T8</strain>
    </source>
</reference>
<dbReference type="PIRSF" id="PIRSF000521">
    <property type="entry name" value="Transaminase_4ab_Lys_Orn"/>
    <property type="match status" value="1"/>
</dbReference>
<keyword evidence="5" id="KW-0055">Arginine biosynthesis</keyword>
<dbReference type="PANTHER" id="PTHR11986:SF79">
    <property type="entry name" value="ACETYLORNITHINE AMINOTRANSFERASE, MITOCHONDRIAL"/>
    <property type="match status" value="1"/>
</dbReference>
<feature type="binding site" evidence="5">
    <location>
        <begin position="207"/>
        <end position="210"/>
    </location>
    <ligand>
        <name>pyridoxal 5'-phosphate</name>
        <dbReference type="ChEBI" id="CHEBI:597326"/>
    </ligand>
</feature>
<dbReference type="EC" id="2.6.1.11" evidence="5"/>
<comment type="cofactor">
    <cofactor evidence="5">
        <name>pyridoxal 5'-phosphate</name>
        <dbReference type="ChEBI" id="CHEBI:597326"/>
    </cofactor>
    <text evidence="5">Binds 1 pyridoxal phosphate per subunit.</text>
</comment>
<dbReference type="AlphaFoldDB" id="A0A2U1K5F5"/>
<feature type="binding site" evidence="5">
    <location>
        <position position="122"/>
    </location>
    <ligand>
        <name>pyridoxal 5'-phosphate</name>
        <dbReference type="ChEBI" id="CHEBI:597326"/>
    </ligand>
</feature>
<dbReference type="InterPro" id="IPR049704">
    <property type="entry name" value="Aminotrans_3_PPA_site"/>
</dbReference>
<dbReference type="PANTHER" id="PTHR11986">
    <property type="entry name" value="AMINOTRANSFERASE CLASS III"/>
    <property type="match status" value="1"/>
</dbReference>
<feature type="modified residue" description="N6-(pyridoxal phosphate)lysine" evidence="5">
    <location>
        <position position="236"/>
    </location>
</feature>
<comment type="subcellular location">
    <subcellularLocation>
        <location evidence="5">Cytoplasm</location>
    </subcellularLocation>
</comment>
<sequence>MTAVFPTYKRFELSVSQASGTMVEDVNGKTYLDFGSGIGVCSLGHRHPKVQEAIEEQLQKYWHVSNLYHIPIQEDVAQLLVDNCSGDYVFFCNSGAEANEAAIKLARKVTGKTKIITFRQSFHGRTFATMSATGQEKIQIGFGPMLETFEYVPFNDIEAVKHAIDDQTGAVMLEMVQGEGGIIPADATFVNELKKICNEKNILLIVDEIQTGIGRTGKAFAHQHYGINPDIITAAKGLGSGLPVGAMIAKKEFAEAFGPGSHGSTFGGNPVAMAAAKAVLNIVFKNEFLSEVEQKGEYLFKQLEEKISKLPFVEKIRGKGLMIGIVCKGDVSPMIPLLIQKGLLVLNAGPHVIRLLPPLTVTKSEIDKAVNLIQEVLADFK</sequence>
<comment type="miscellaneous">
    <text evidence="5">May also have succinyldiaminopimelate aminotransferase activity, thus carrying out the corresponding step in lysine biosynthesis.</text>
</comment>
<keyword evidence="5" id="KW-0963">Cytoplasm</keyword>
<dbReference type="GO" id="GO:0003992">
    <property type="term" value="F:N2-acetyl-L-ornithine:2-oxoglutarate 5-aminotransferase activity"/>
    <property type="evidence" value="ECO:0007669"/>
    <property type="project" value="UniProtKB-UniRule"/>
</dbReference>
<dbReference type="SUPFAM" id="SSF53383">
    <property type="entry name" value="PLP-dependent transferases"/>
    <property type="match status" value="1"/>
</dbReference>
<dbReference type="InterPro" id="IPR050103">
    <property type="entry name" value="Class-III_PLP-dep_AT"/>
</dbReference>
<comment type="subunit">
    <text evidence="5">Homodimer.</text>
</comment>